<dbReference type="InterPro" id="IPR036866">
    <property type="entry name" value="RibonucZ/Hydroxyglut_hydro"/>
</dbReference>
<dbReference type="SUPFAM" id="SSF56281">
    <property type="entry name" value="Metallo-hydrolase/oxidoreductase"/>
    <property type="match status" value="1"/>
</dbReference>
<protein>
    <submittedName>
        <fullName evidence="2">MBL fold metallo-hydrolase</fullName>
    </submittedName>
</protein>
<accession>A0A4U0EZ28</accession>
<dbReference type="GO" id="GO:0016787">
    <property type="term" value="F:hydrolase activity"/>
    <property type="evidence" value="ECO:0007669"/>
    <property type="project" value="UniProtKB-KW"/>
</dbReference>
<evidence type="ECO:0000313" key="2">
    <source>
        <dbReference type="EMBL" id="TJY37293.1"/>
    </source>
</evidence>
<keyword evidence="3" id="KW-1185">Reference proteome</keyword>
<organism evidence="2 3">
    <name type="scientific">Pontimicrobium aquaticum</name>
    <dbReference type="NCBI Taxonomy" id="2565367"/>
    <lineage>
        <taxon>Bacteria</taxon>
        <taxon>Pseudomonadati</taxon>
        <taxon>Bacteroidota</taxon>
        <taxon>Flavobacteriia</taxon>
        <taxon>Flavobacteriales</taxon>
        <taxon>Flavobacteriaceae</taxon>
        <taxon>Pontimicrobium</taxon>
    </lineage>
</organism>
<reference evidence="2 3" key="1">
    <citation type="submission" date="2019-04" db="EMBL/GenBank/DDBJ databases">
        <title>Lacinutrix sp. nov., isolated from marine water.</title>
        <authorList>
            <person name="Kim W."/>
        </authorList>
    </citation>
    <scope>NUCLEOTIDE SEQUENCE [LARGE SCALE GENOMIC DNA]</scope>
    <source>
        <strain evidence="2 3">CAU 1491</strain>
    </source>
</reference>
<comment type="caution">
    <text evidence="2">The sequence shown here is derived from an EMBL/GenBank/DDBJ whole genome shotgun (WGS) entry which is preliminary data.</text>
</comment>
<dbReference type="Pfam" id="PF12706">
    <property type="entry name" value="Lactamase_B_2"/>
    <property type="match status" value="1"/>
</dbReference>
<keyword evidence="2" id="KW-0378">Hydrolase</keyword>
<dbReference type="AlphaFoldDB" id="A0A4U0EZ28"/>
<evidence type="ECO:0000259" key="1">
    <source>
        <dbReference type="Pfam" id="PF12706"/>
    </source>
</evidence>
<dbReference type="PANTHER" id="PTHR42663">
    <property type="entry name" value="HYDROLASE C777.06C-RELATED-RELATED"/>
    <property type="match status" value="1"/>
</dbReference>
<proteinExistence type="predicted"/>
<dbReference type="OrthoDB" id="9800940at2"/>
<dbReference type="PANTHER" id="PTHR42663:SF6">
    <property type="entry name" value="HYDROLASE C777.06C-RELATED"/>
    <property type="match status" value="1"/>
</dbReference>
<dbReference type="Gene3D" id="3.60.15.10">
    <property type="entry name" value="Ribonuclease Z/Hydroxyacylglutathione hydrolase-like"/>
    <property type="match status" value="1"/>
</dbReference>
<sequence length="322" mass="37047">MRTIQILCLICFLGLFNCNSKKETKVITETVIEIKKPKQYITVLGIAQDAGYPHINCDNDCCKSFYDGAESKKLVSCLGLVDLNDNKKYIFDATPDFTQQTQILKTDHLDNSNIIDGVFLTHAHIGHYTGLMYLGFEALGANKVPVYAMPRMKQYLETSGPWSQLLAFKNIDIKPIQHDSVVSLNNNLKVTPFLVPHRDEYSETVGYIIEGQHKKALFIPDIDKWEKWERNIIEEVKKVDYAFVDASFFRDGELDRDMSKIPHPFTTQTTTLFENEDLETKNKIHFIHFNHSNPTIKDSHRLKDSIMNLGFKFAKRGDIYDL</sequence>
<name>A0A4U0EZ28_9FLAO</name>
<dbReference type="InterPro" id="IPR001279">
    <property type="entry name" value="Metallo-B-lactamas"/>
</dbReference>
<evidence type="ECO:0000313" key="3">
    <source>
        <dbReference type="Proteomes" id="UP000307657"/>
    </source>
</evidence>
<feature type="domain" description="Metallo-beta-lactamase" evidence="1">
    <location>
        <begin position="89"/>
        <end position="260"/>
    </location>
</feature>
<dbReference type="Proteomes" id="UP000307657">
    <property type="component" value="Unassembled WGS sequence"/>
</dbReference>
<dbReference type="RefSeq" id="WP_136841618.1">
    <property type="nucleotide sequence ID" value="NZ_SUPL01000002.1"/>
</dbReference>
<gene>
    <name evidence="2" type="ORF">E5167_04925</name>
</gene>
<dbReference type="EMBL" id="SUPL01000002">
    <property type="protein sequence ID" value="TJY37293.1"/>
    <property type="molecule type" value="Genomic_DNA"/>
</dbReference>